<dbReference type="Proteomes" id="UP000607653">
    <property type="component" value="Unassembled WGS sequence"/>
</dbReference>
<gene>
    <name evidence="1" type="ORF">HUJ06_025903</name>
</gene>
<proteinExistence type="predicted"/>
<dbReference type="EMBL" id="DUZY01000001">
    <property type="protein sequence ID" value="DAD24439.1"/>
    <property type="molecule type" value="Genomic_DNA"/>
</dbReference>
<organism evidence="1 2">
    <name type="scientific">Nelumbo nucifera</name>
    <name type="common">Sacred lotus</name>
    <dbReference type="NCBI Taxonomy" id="4432"/>
    <lineage>
        <taxon>Eukaryota</taxon>
        <taxon>Viridiplantae</taxon>
        <taxon>Streptophyta</taxon>
        <taxon>Embryophyta</taxon>
        <taxon>Tracheophyta</taxon>
        <taxon>Spermatophyta</taxon>
        <taxon>Magnoliopsida</taxon>
        <taxon>Proteales</taxon>
        <taxon>Nelumbonaceae</taxon>
        <taxon>Nelumbo</taxon>
    </lineage>
</organism>
<accession>A0A822XZE9</accession>
<keyword evidence="2" id="KW-1185">Reference proteome</keyword>
<sequence length="112" mass="12120">MTVAFGLGSSSLNLKILELNQANSFSSRQVEEMKSLKKEDIQGVCPSNVHSLFSSWNLPDSGCLKLNSDAVFETSSRADFRVVITNSSGLCLAVSFGPCHAYSPVKATFLKQ</sequence>
<evidence type="ECO:0000313" key="2">
    <source>
        <dbReference type="Proteomes" id="UP000607653"/>
    </source>
</evidence>
<name>A0A822XZE9_NELNU</name>
<evidence type="ECO:0000313" key="1">
    <source>
        <dbReference type="EMBL" id="DAD24439.1"/>
    </source>
</evidence>
<dbReference type="AlphaFoldDB" id="A0A822XZE9"/>
<reference evidence="1 2" key="1">
    <citation type="journal article" date="2020" name="Mol. Biol. Evol.">
        <title>Distinct Expression and Methylation Patterns for Genes with Different Fates following a Single Whole-Genome Duplication in Flowering Plants.</title>
        <authorList>
            <person name="Shi T."/>
            <person name="Rahmani R.S."/>
            <person name="Gugger P.F."/>
            <person name="Wang M."/>
            <person name="Li H."/>
            <person name="Zhang Y."/>
            <person name="Li Z."/>
            <person name="Wang Q."/>
            <person name="Van de Peer Y."/>
            <person name="Marchal K."/>
            <person name="Chen J."/>
        </authorList>
    </citation>
    <scope>NUCLEOTIDE SEQUENCE [LARGE SCALE GENOMIC DNA]</scope>
    <source>
        <tissue evidence="1">Leaf</tissue>
    </source>
</reference>
<comment type="caution">
    <text evidence="1">The sequence shown here is derived from an EMBL/GenBank/DDBJ whole genome shotgun (WGS) entry which is preliminary data.</text>
</comment>
<protein>
    <submittedName>
        <fullName evidence="1">Uncharacterized protein</fullName>
    </submittedName>
</protein>